<proteinExistence type="predicted"/>
<reference evidence="1" key="1">
    <citation type="submission" date="2020-07" db="EMBL/GenBank/DDBJ databases">
        <title>Multicomponent nature underlies the extraordinary mechanical properties of spider dragline silk.</title>
        <authorList>
            <person name="Kono N."/>
            <person name="Nakamura H."/>
            <person name="Mori M."/>
            <person name="Yoshida Y."/>
            <person name="Ohtoshi R."/>
            <person name="Malay A.D."/>
            <person name="Moran D.A.P."/>
            <person name="Tomita M."/>
            <person name="Numata K."/>
            <person name="Arakawa K."/>
        </authorList>
    </citation>
    <scope>NUCLEOTIDE SEQUENCE</scope>
</reference>
<evidence type="ECO:0000313" key="2">
    <source>
        <dbReference type="Proteomes" id="UP000887116"/>
    </source>
</evidence>
<organism evidence="1 2">
    <name type="scientific">Trichonephila clavata</name>
    <name type="common">Joro spider</name>
    <name type="synonym">Nephila clavata</name>
    <dbReference type="NCBI Taxonomy" id="2740835"/>
    <lineage>
        <taxon>Eukaryota</taxon>
        <taxon>Metazoa</taxon>
        <taxon>Ecdysozoa</taxon>
        <taxon>Arthropoda</taxon>
        <taxon>Chelicerata</taxon>
        <taxon>Arachnida</taxon>
        <taxon>Araneae</taxon>
        <taxon>Araneomorphae</taxon>
        <taxon>Entelegynae</taxon>
        <taxon>Araneoidea</taxon>
        <taxon>Nephilidae</taxon>
        <taxon>Trichonephila</taxon>
    </lineage>
</organism>
<sequence>MLNADTLVALELDTRLDNSGHEFADHHHPATAVFGGGGRLSKSITSESYYSS</sequence>
<evidence type="ECO:0000313" key="1">
    <source>
        <dbReference type="EMBL" id="GFQ93971.1"/>
    </source>
</evidence>
<feature type="non-terminal residue" evidence="1">
    <location>
        <position position="52"/>
    </location>
</feature>
<gene>
    <name evidence="1" type="ORF">TNCT_333401</name>
</gene>
<accession>A0A8X6G1Q4</accession>
<dbReference type="AlphaFoldDB" id="A0A8X6G1Q4"/>
<name>A0A8X6G1Q4_TRICU</name>
<dbReference type="EMBL" id="BMAO01014277">
    <property type="protein sequence ID" value="GFQ93971.1"/>
    <property type="molecule type" value="Genomic_DNA"/>
</dbReference>
<protein>
    <submittedName>
        <fullName evidence="1">Uncharacterized protein</fullName>
    </submittedName>
</protein>
<keyword evidence="2" id="KW-1185">Reference proteome</keyword>
<comment type="caution">
    <text evidence="1">The sequence shown here is derived from an EMBL/GenBank/DDBJ whole genome shotgun (WGS) entry which is preliminary data.</text>
</comment>
<dbReference type="Proteomes" id="UP000887116">
    <property type="component" value="Unassembled WGS sequence"/>
</dbReference>